<gene>
    <name evidence="7" type="ORF">MJA45_28155</name>
</gene>
<dbReference type="InterPro" id="IPR036514">
    <property type="entry name" value="SGNH_hydro_sf"/>
</dbReference>
<dbReference type="CDD" id="cd01821">
    <property type="entry name" value="Rhamnogalacturan_acetylesterase_like"/>
    <property type="match status" value="1"/>
</dbReference>
<keyword evidence="2" id="KW-0378">Hydrolase</keyword>
<organism evidence="7 8">
    <name type="scientific">Paenibacillus aurantius</name>
    <dbReference type="NCBI Taxonomy" id="2918900"/>
    <lineage>
        <taxon>Bacteria</taxon>
        <taxon>Bacillati</taxon>
        <taxon>Bacillota</taxon>
        <taxon>Bacilli</taxon>
        <taxon>Bacillales</taxon>
        <taxon>Paenibacillaceae</taxon>
        <taxon>Paenibacillus</taxon>
    </lineage>
</organism>
<feature type="chain" id="PRO_5041661103" evidence="4">
    <location>
        <begin position="21"/>
        <end position="403"/>
    </location>
</feature>
<feature type="signal peptide" evidence="4">
    <location>
        <begin position="1"/>
        <end position="20"/>
    </location>
</feature>
<dbReference type="Pfam" id="PF13472">
    <property type="entry name" value="Lipase_GDSL_2"/>
    <property type="match status" value="1"/>
</dbReference>
<accession>A0AA96RFG2</accession>
<dbReference type="InterPro" id="IPR013830">
    <property type="entry name" value="SGNH_hydro"/>
</dbReference>
<dbReference type="SUPFAM" id="SSF49785">
    <property type="entry name" value="Galactose-binding domain-like"/>
    <property type="match status" value="1"/>
</dbReference>
<dbReference type="InterPro" id="IPR008979">
    <property type="entry name" value="Galactose-bd-like_sf"/>
</dbReference>
<feature type="region of interest" description="Disordered" evidence="3">
    <location>
        <begin position="383"/>
        <end position="403"/>
    </location>
</feature>
<dbReference type="SUPFAM" id="SSF52266">
    <property type="entry name" value="SGNH hydrolase"/>
    <property type="match status" value="1"/>
</dbReference>
<comment type="similarity">
    <text evidence="1">Belongs to the 'GDSL' lipolytic enzyme family.</text>
</comment>
<sequence>MKRNVGLMAVVFVVVLAAWAESFPAQPAGAEPSHYRFDFGDGDVEKGYIGIKASDRYTEKQRYGFNTPEHMINVPASGTGVASDAVQFVTYGTKSDNTFQVDLPNGLYEVKVTLGNTTRASVAAEGVYQIINMTGNNAVDSFQIPITDGQLNLLVTEGKAGTNFTLSALEINKLSRHPVTNRTVYIGGDSTVCNYYPLDSSIQAGWGQLFPSFVDSGTFLVRNMASGGQIARGFRNDGQLEAILKYIKPGDYFLLEMGINDTNPKNTTTEAQFKEYMRDMVQQVKSKGATPVLVTPQGRATDFNAEGVHSSVNRWYRASTLALAQEENVPLVDLNVLSSAYFTEIGPEATLALYMKGDTLHPNRSGAEVLARLVAEDLKRQGLDGFTGERKPGADPAVPNRPQ</sequence>
<evidence type="ECO:0000256" key="3">
    <source>
        <dbReference type="SAM" id="MobiDB-lite"/>
    </source>
</evidence>
<feature type="domain" description="Beta-agarase/YXIM esterase-like galactose-binding" evidence="6">
    <location>
        <begin position="35"/>
        <end position="171"/>
    </location>
</feature>
<dbReference type="Pfam" id="PF21254">
    <property type="entry name" value="AGA-YXIM_GBD"/>
    <property type="match status" value="1"/>
</dbReference>
<dbReference type="PANTHER" id="PTHR43695:SF1">
    <property type="entry name" value="RHAMNOGALACTURONAN ACETYLESTERASE"/>
    <property type="match status" value="1"/>
</dbReference>
<dbReference type="PANTHER" id="PTHR43695">
    <property type="entry name" value="PUTATIVE (AFU_ORTHOLOGUE AFUA_2G17250)-RELATED"/>
    <property type="match status" value="1"/>
</dbReference>
<evidence type="ECO:0000313" key="8">
    <source>
        <dbReference type="Proteomes" id="UP001305702"/>
    </source>
</evidence>
<dbReference type="GO" id="GO:0016787">
    <property type="term" value="F:hydrolase activity"/>
    <property type="evidence" value="ECO:0007669"/>
    <property type="project" value="UniProtKB-KW"/>
</dbReference>
<feature type="domain" description="SGNH hydrolase-type esterase" evidence="5">
    <location>
        <begin position="188"/>
        <end position="368"/>
    </location>
</feature>
<dbReference type="Gene3D" id="3.40.50.1110">
    <property type="entry name" value="SGNH hydrolase"/>
    <property type="match status" value="1"/>
</dbReference>
<feature type="compositionally biased region" description="Basic and acidic residues" evidence="3">
    <location>
        <begin position="383"/>
        <end position="393"/>
    </location>
</feature>
<dbReference type="InterPro" id="IPR049033">
    <property type="entry name" value="AGA-YXIM_GBD"/>
</dbReference>
<dbReference type="Proteomes" id="UP001305702">
    <property type="component" value="Chromosome"/>
</dbReference>
<keyword evidence="4" id="KW-0732">Signal</keyword>
<reference evidence="7 8" key="1">
    <citation type="submission" date="2022-02" db="EMBL/GenBank/DDBJ databases">
        <title>Paenibacillus sp. MBLB1776 Whole Genome Shotgun Sequencing.</title>
        <authorList>
            <person name="Hwang C.Y."/>
            <person name="Cho E.-S."/>
            <person name="Seo M.-J."/>
        </authorList>
    </citation>
    <scope>NUCLEOTIDE SEQUENCE [LARGE SCALE GENOMIC DNA]</scope>
    <source>
        <strain evidence="7 8">MBLB1776</strain>
    </source>
</reference>
<proteinExistence type="inferred from homology"/>
<dbReference type="AlphaFoldDB" id="A0AA96RFG2"/>
<evidence type="ECO:0000256" key="1">
    <source>
        <dbReference type="ARBA" id="ARBA00008668"/>
    </source>
</evidence>
<dbReference type="Gene3D" id="2.60.120.430">
    <property type="entry name" value="Galactose-binding lectin"/>
    <property type="match status" value="1"/>
</dbReference>
<evidence type="ECO:0000256" key="2">
    <source>
        <dbReference type="ARBA" id="ARBA00022801"/>
    </source>
</evidence>
<evidence type="ECO:0000313" key="7">
    <source>
        <dbReference type="EMBL" id="WNQ11426.1"/>
    </source>
</evidence>
<protein>
    <submittedName>
        <fullName evidence="7">GDSL-type esterase/lipase family protein</fullName>
    </submittedName>
</protein>
<name>A0AA96RFG2_9BACL</name>
<evidence type="ECO:0000259" key="5">
    <source>
        <dbReference type="Pfam" id="PF13472"/>
    </source>
</evidence>
<dbReference type="KEGG" id="paun:MJA45_28155"/>
<evidence type="ECO:0000256" key="4">
    <source>
        <dbReference type="SAM" id="SignalP"/>
    </source>
</evidence>
<dbReference type="InterPro" id="IPR037459">
    <property type="entry name" value="RhgT-like"/>
</dbReference>
<dbReference type="EMBL" id="CP130318">
    <property type="protein sequence ID" value="WNQ11426.1"/>
    <property type="molecule type" value="Genomic_DNA"/>
</dbReference>
<evidence type="ECO:0000259" key="6">
    <source>
        <dbReference type="Pfam" id="PF21254"/>
    </source>
</evidence>
<dbReference type="RefSeq" id="WP_315605202.1">
    <property type="nucleotide sequence ID" value="NZ_CP130318.1"/>
</dbReference>
<keyword evidence="8" id="KW-1185">Reference proteome</keyword>